<dbReference type="PANTHER" id="PTHR47821">
    <property type="entry name" value="PHOSPHOGLYCERATE MUTASE FAMILY PROTEIN"/>
    <property type="match status" value="1"/>
</dbReference>
<dbReference type="Gene3D" id="3.40.50.1240">
    <property type="entry name" value="Phosphoglycerate mutase-like"/>
    <property type="match status" value="1"/>
</dbReference>
<sequence>MRNRYTLMRHGESLANRKGLIISAPHNALHGYGLTARGADQVINTAVKSRANSDTLIVSSDYLRARETAEIVHSVLACETQIVLEERLRERNFGDWELKDHRHYENVWCNDLSRPEQSTNNVETVYETLSRAQSLIDDLEQRYHDESILLVSHGDVLQILLAHYHHLNPRFHRSLSSIGNAELRSLAKLELAVKPSAA</sequence>
<dbReference type="GO" id="GO:0003824">
    <property type="term" value="F:catalytic activity"/>
    <property type="evidence" value="ECO:0007669"/>
    <property type="project" value="InterPro"/>
</dbReference>
<dbReference type="Proteomes" id="UP000253083">
    <property type="component" value="Unassembled WGS sequence"/>
</dbReference>
<name>A0A395JL55_9GAMM</name>
<keyword evidence="2" id="KW-1185">Reference proteome</keyword>
<dbReference type="CDD" id="cd07067">
    <property type="entry name" value="HP_PGM_like"/>
    <property type="match status" value="1"/>
</dbReference>
<organism evidence="1 2">
    <name type="scientific">Arenicella xantha</name>
    <dbReference type="NCBI Taxonomy" id="644221"/>
    <lineage>
        <taxon>Bacteria</taxon>
        <taxon>Pseudomonadati</taxon>
        <taxon>Pseudomonadota</taxon>
        <taxon>Gammaproteobacteria</taxon>
        <taxon>Arenicellales</taxon>
        <taxon>Arenicellaceae</taxon>
        <taxon>Arenicella</taxon>
    </lineage>
</organism>
<gene>
    <name evidence="1" type="ORF">DFR28_10758</name>
</gene>
<reference evidence="1 2" key="1">
    <citation type="submission" date="2018-06" db="EMBL/GenBank/DDBJ databases">
        <title>Genomic Encyclopedia of Type Strains, Phase IV (KMG-IV): sequencing the most valuable type-strain genomes for metagenomic binning, comparative biology and taxonomic classification.</title>
        <authorList>
            <person name="Goeker M."/>
        </authorList>
    </citation>
    <scope>NUCLEOTIDE SEQUENCE [LARGE SCALE GENOMIC DNA]</scope>
    <source>
        <strain evidence="1 2">DSM 24032</strain>
    </source>
</reference>
<dbReference type="InterPro" id="IPR001345">
    <property type="entry name" value="PG/BPGM_mutase_AS"/>
</dbReference>
<dbReference type="OrthoDB" id="9793115at2"/>
<dbReference type="InParanoid" id="A0A395JL55"/>
<dbReference type="RefSeq" id="WP_113955716.1">
    <property type="nucleotide sequence ID" value="NZ_QNRT01000007.1"/>
</dbReference>
<proteinExistence type="predicted"/>
<evidence type="ECO:0000313" key="1">
    <source>
        <dbReference type="EMBL" id="RBP48456.1"/>
    </source>
</evidence>
<dbReference type="PROSITE" id="PS00175">
    <property type="entry name" value="PG_MUTASE"/>
    <property type="match status" value="1"/>
</dbReference>
<comment type="caution">
    <text evidence="1">The sequence shown here is derived from an EMBL/GenBank/DDBJ whole genome shotgun (WGS) entry which is preliminary data.</text>
</comment>
<dbReference type="PANTHER" id="PTHR47821:SF2">
    <property type="entry name" value="PHOSPHOGLYCERATE MUTASE FAMILY PROTEIN"/>
    <property type="match status" value="1"/>
</dbReference>
<protein>
    <submittedName>
        <fullName evidence="1">Putative phosphoglycerate mutase</fullName>
    </submittedName>
</protein>
<dbReference type="AlphaFoldDB" id="A0A395JL55"/>
<dbReference type="EMBL" id="QNRT01000007">
    <property type="protein sequence ID" value="RBP48456.1"/>
    <property type="molecule type" value="Genomic_DNA"/>
</dbReference>
<accession>A0A395JL55</accession>
<dbReference type="InterPro" id="IPR013078">
    <property type="entry name" value="His_Pase_superF_clade-1"/>
</dbReference>
<dbReference type="FunCoup" id="A0A395JL55">
    <property type="interactions" value="441"/>
</dbReference>
<dbReference type="SUPFAM" id="SSF53254">
    <property type="entry name" value="Phosphoglycerate mutase-like"/>
    <property type="match status" value="1"/>
</dbReference>
<dbReference type="InterPro" id="IPR029033">
    <property type="entry name" value="His_PPase_superfam"/>
</dbReference>
<evidence type="ECO:0000313" key="2">
    <source>
        <dbReference type="Proteomes" id="UP000253083"/>
    </source>
</evidence>
<dbReference type="Pfam" id="PF00300">
    <property type="entry name" value="His_Phos_1"/>
    <property type="match status" value="1"/>
</dbReference>
<dbReference type="SMART" id="SM00855">
    <property type="entry name" value="PGAM"/>
    <property type="match status" value="1"/>
</dbReference>